<dbReference type="STRING" id="474960.SAMN05216180_0170"/>
<accession>A0A1H7YQK6</accession>
<keyword evidence="2" id="KW-0521">NADP</keyword>
<dbReference type="PANTHER" id="PTHR43391:SF14">
    <property type="entry name" value="DEHYDROGENASE_REDUCTASE SDR FAMILY PROTEIN 7-LIKE"/>
    <property type="match status" value="1"/>
</dbReference>
<organism evidence="4 5">
    <name type="scientific">Hydrogenoanaerobacterium saccharovorans</name>
    <dbReference type="NCBI Taxonomy" id="474960"/>
    <lineage>
        <taxon>Bacteria</taxon>
        <taxon>Bacillati</taxon>
        <taxon>Bacillota</taxon>
        <taxon>Clostridia</taxon>
        <taxon>Eubacteriales</taxon>
        <taxon>Oscillospiraceae</taxon>
        <taxon>Hydrogenoanaerobacterium</taxon>
    </lineage>
</organism>
<proteinExistence type="inferred from homology"/>
<name>A0A1H7YQK6_9FIRM</name>
<dbReference type="GO" id="GO:0016491">
    <property type="term" value="F:oxidoreductase activity"/>
    <property type="evidence" value="ECO:0007669"/>
    <property type="project" value="UniProtKB-KW"/>
</dbReference>
<comment type="similarity">
    <text evidence="1">Belongs to the short-chain dehydrogenases/reductases (SDR) family.</text>
</comment>
<keyword evidence="5" id="KW-1185">Reference proteome</keyword>
<dbReference type="OrthoDB" id="9808814at2"/>
<evidence type="ECO:0000313" key="4">
    <source>
        <dbReference type="EMBL" id="SEM48134.1"/>
    </source>
</evidence>
<dbReference type="PIRSF" id="PIRSF000126">
    <property type="entry name" value="11-beta-HSD1"/>
    <property type="match status" value="1"/>
</dbReference>
<evidence type="ECO:0000256" key="1">
    <source>
        <dbReference type="ARBA" id="ARBA00006484"/>
    </source>
</evidence>
<reference evidence="4 5" key="1">
    <citation type="submission" date="2016-10" db="EMBL/GenBank/DDBJ databases">
        <authorList>
            <person name="de Groot N.N."/>
        </authorList>
    </citation>
    <scope>NUCLEOTIDE SEQUENCE [LARGE SCALE GENOMIC DNA]</scope>
    <source>
        <strain evidence="4 5">CGMCC 1.5070</strain>
    </source>
</reference>
<dbReference type="InterPro" id="IPR002347">
    <property type="entry name" value="SDR_fam"/>
</dbReference>
<dbReference type="AlphaFoldDB" id="A0A1H7YQK6"/>
<evidence type="ECO:0000313" key="5">
    <source>
        <dbReference type="Proteomes" id="UP000199158"/>
    </source>
</evidence>
<dbReference type="Proteomes" id="UP000199158">
    <property type="component" value="Unassembled WGS sequence"/>
</dbReference>
<dbReference type="InterPro" id="IPR036291">
    <property type="entry name" value="NAD(P)-bd_dom_sf"/>
</dbReference>
<dbReference type="RefSeq" id="WP_092750719.1">
    <property type="nucleotide sequence ID" value="NZ_FOCG01000001.1"/>
</dbReference>
<dbReference type="Gene3D" id="3.40.50.720">
    <property type="entry name" value="NAD(P)-binding Rossmann-like Domain"/>
    <property type="match status" value="1"/>
</dbReference>
<dbReference type="GO" id="GO:0005829">
    <property type="term" value="C:cytosol"/>
    <property type="evidence" value="ECO:0007669"/>
    <property type="project" value="TreeGrafter"/>
</dbReference>
<dbReference type="PANTHER" id="PTHR43391">
    <property type="entry name" value="RETINOL DEHYDROGENASE-RELATED"/>
    <property type="match status" value="1"/>
</dbReference>
<keyword evidence="3" id="KW-0560">Oxidoreductase</keyword>
<dbReference type="EMBL" id="FOCG01000001">
    <property type="protein sequence ID" value="SEM48134.1"/>
    <property type="molecule type" value="Genomic_DNA"/>
</dbReference>
<dbReference type="PRINTS" id="PR00081">
    <property type="entry name" value="GDHRDH"/>
</dbReference>
<dbReference type="SUPFAM" id="SSF51735">
    <property type="entry name" value="NAD(P)-binding Rossmann-fold domains"/>
    <property type="match status" value="1"/>
</dbReference>
<evidence type="ECO:0000256" key="3">
    <source>
        <dbReference type="ARBA" id="ARBA00023002"/>
    </source>
</evidence>
<dbReference type="Pfam" id="PF00106">
    <property type="entry name" value="adh_short"/>
    <property type="match status" value="1"/>
</dbReference>
<evidence type="ECO:0008006" key="6">
    <source>
        <dbReference type="Google" id="ProtNLM"/>
    </source>
</evidence>
<sequence>MKIAIVTGASSGIGREFAKYIAVKARNLDEIWVIARRENRLVQLKKDIRIPVRTFVYDLALPQSIADFKTTLAQLKPDVHLLVNCAGYGKFGSYAEIGEEQALGMIDLNCRALVAMTNSVLPYMKRGAHILQMASTSSFQPLPDMAVYAASKAFVVSYSRALNFELKPRGITCTAVCAGWMKTEFFETAKATANPKAVSNFAFIKEPAEVVAKALYDTYKRKDISVCGCFNKLHRLTAKLLPNRAVMKVWTTAKKKEHL</sequence>
<protein>
    <recommendedName>
        <fullName evidence="6">Short-chain dehydrogenase</fullName>
    </recommendedName>
</protein>
<gene>
    <name evidence="4" type="ORF">SAMN05216180_0170</name>
</gene>
<evidence type="ECO:0000256" key="2">
    <source>
        <dbReference type="ARBA" id="ARBA00022857"/>
    </source>
</evidence>
<dbReference type="CDD" id="cd05233">
    <property type="entry name" value="SDR_c"/>
    <property type="match status" value="1"/>
</dbReference>